<dbReference type="Pfam" id="PF00308">
    <property type="entry name" value="Bac_DnaA"/>
    <property type="match status" value="1"/>
</dbReference>
<keyword evidence="5 8" id="KW-0067">ATP-binding</keyword>
<dbReference type="GO" id="GO:0005524">
    <property type="term" value="F:ATP binding"/>
    <property type="evidence" value="ECO:0007669"/>
    <property type="project" value="UniProtKB-UniRule"/>
</dbReference>
<evidence type="ECO:0000259" key="12">
    <source>
        <dbReference type="SMART" id="SM00382"/>
    </source>
</evidence>
<accession>A0A2G5RQG7</accession>
<comment type="similarity">
    <text evidence="1 8 11">Belongs to the DnaA family.</text>
</comment>
<feature type="domain" description="Chromosomal replication initiator DnaA C-terminal" evidence="13">
    <location>
        <begin position="356"/>
        <end position="425"/>
    </location>
</feature>
<dbReference type="InterPro" id="IPR020591">
    <property type="entry name" value="Chromosome_initiator_DnaA-like"/>
</dbReference>
<evidence type="ECO:0000256" key="2">
    <source>
        <dbReference type="ARBA" id="ARBA00022490"/>
    </source>
</evidence>
<dbReference type="Pfam" id="PF08299">
    <property type="entry name" value="Bac_DnaA_C"/>
    <property type="match status" value="1"/>
</dbReference>
<dbReference type="PANTHER" id="PTHR30050:SF2">
    <property type="entry name" value="CHROMOSOMAL REPLICATION INITIATOR PROTEIN DNAA"/>
    <property type="match status" value="1"/>
</dbReference>
<evidence type="ECO:0000256" key="10">
    <source>
        <dbReference type="RuleBase" id="RU000577"/>
    </source>
</evidence>
<evidence type="ECO:0000256" key="6">
    <source>
        <dbReference type="ARBA" id="ARBA00023121"/>
    </source>
</evidence>
<dbReference type="InterPro" id="IPR013159">
    <property type="entry name" value="DnaA_C"/>
</dbReference>
<dbReference type="CDD" id="cd06571">
    <property type="entry name" value="Bac_DnaA_C"/>
    <property type="match status" value="1"/>
</dbReference>
<dbReference type="InterPro" id="IPR024633">
    <property type="entry name" value="DnaA_N_dom"/>
</dbReference>
<dbReference type="Gene3D" id="3.30.300.180">
    <property type="match status" value="1"/>
</dbReference>
<dbReference type="FunFam" id="1.10.8.60:FF:000003">
    <property type="entry name" value="Chromosomal replication initiator protein DnaA"/>
    <property type="match status" value="1"/>
</dbReference>
<dbReference type="Proteomes" id="UP000230559">
    <property type="component" value="Unassembled WGS sequence"/>
</dbReference>
<dbReference type="Gene3D" id="1.10.8.60">
    <property type="match status" value="1"/>
</dbReference>
<dbReference type="PROSITE" id="PS01008">
    <property type="entry name" value="DNAA"/>
    <property type="match status" value="1"/>
</dbReference>
<reference evidence="14 15" key="1">
    <citation type="submission" date="2017-10" db="EMBL/GenBank/DDBJ databases">
        <title>Draft genome sequence of Anoxybacillus flavithermus KU2-6-11 from caldera Uzon (Russia:Kamchtka).</title>
        <authorList>
            <person name="Korzhuk A.V."/>
            <person name="Rozanov A.S."/>
            <person name="Bryanskaya A.V."/>
            <person name="Peltek S.E."/>
        </authorList>
    </citation>
    <scope>NUCLEOTIDE SEQUENCE [LARGE SCALE GENOMIC DNA]</scope>
    <source>
        <strain evidence="14 15">KU2-6_11</strain>
    </source>
</reference>
<organism evidence="14 15">
    <name type="scientific">Anoxybacillus flavithermus</name>
    <dbReference type="NCBI Taxonomy" id="33934"/>
    <lineage>
        <taxon>Bacteria</taxon>
        <taxon>Bacillati</taxon>
        <taxon>Bacillota</taxon>
        <taxon>Bacilli</taxon>
        <taxon>Bacillales</taxon>
        <taxon>Anoxybacillaceae</taxon>
        <taxon>Anoxybacillus</taxon>
    </lineage>
</organism>
<evidence type="ECO:0000259" key="13">
    <source>
        <dbReference type="SMART" id="SM00760"/>
    </source>
</evidence>
<dbReference type="RefSeq" id="WP_099668819.1">
    <property type="nucleotide sequence ID" value="NZ_PEDM01000012.1"/>
</dbReference>
<evidence type="ECO:0000256" key="5">
    <source>
        <dbReference type="ARBA" id="ARBA00022840"/>
    </source>
</evidence>
<dbReference type="CDD" id="cd00009">
    <property type="entry name" value="AAA"/>
    <property type="match status" value="1"/>
</dbReference>
<dbReference type="InterPro" id="IPR038454">
    <property type="entry name" value="DnaA_N_sf"/>
</dbReference>
<name>A0A2G5RQG7_9BACL</name>
<dbReference type="SMART" id="SM00760">
    <property type="entry name" value="Bac_DnaA_C"/>
    <property type="match status" value="1"/>
</dbReference>
<dbReference type="SMART" id="SM00382">
    <property type="entry name" value="AAA"/>
    <property type="match status" value="1"/>
</dbReference>
<dbReference type="InterPro" id="IPR001957">
    <property type="entry name" value="Chromosome_initiator_DnaA"/>
</dbReference>
<evidence type="ECO:0000256" key="11">
    <source>
        <dbReference type="RuleBase" id="RU004227"/>
    </source>
</evidence>
<gene>
    <name evidence="8" type="primary">dnaA</name>
    <name evidence="14" type="ORF">CS060_07165</name>
</gene>
<evidence type="ECO:0000256" key="7">
    <source>
        <dbReference type="ARBA" id="ARBA00023125"/>
    </source>
</evidence>
<dbReference type="GO" id="GO:0005886">
    <property type="term" value="C:plasma membrane"/>
    <property type="evidence" value="ECO:0007669"/>
    <property type="project" value="TreeGrafter"/>
</dbReference>
<dbReference type="GO" id="GO:0006275">
    <property type="term" value="P:regulation of DNA replication"/>
    <property type="evidence" value="ECO:0007669"/>
    <property type="project" value="UniProtKB-UniRule"/>
</dbReference>
<dbReference type="EMBL" id="PEDM01000012">
    <property type="protein sequence ID" value="PIC04901.1"/>
    <property type="molecule type" value="Genomic_DNA"/>
</dbReference>
<dbReference type="InterPro" id="IPR027417">
    <property type="entry name" value="P-loop_NTPase"/>
</dbReference>
<keyword evidence="4 8" id="KW-0547">Nucleotide-binding</keyword>
<evidence type="ECO:0000256" key="4">
    <source>
        <dbReference type="ARBA" id="ARBA00022741"/>
    </source>
</evidence>
<dbReference type="SUPFAM" id="SSF48295">
    <property type="entry name" value="TrpR-like"/>
    <property type="match status" value="1"/>
</dbReference>
<keyword evidence="2 8" id="KW-0963">Cytoplasm</keyword>
<dbReference type="FunFam" id="3.40.50.300:FF:000150">
    <property type="entry name" value="Chromosomal replication initiator protein DnaA"/>
    <property type="match status" value="1"/>
</dbReference>
<dbReference type="GO" id="GO:0006270">
    <property type="term" value="P:DNA replication initiation"/>
    <property type="evidence" value="ECO:0007669"/>
    <property type="project" value="UniProtKB-UniRule"/>
</dbReference>
<evidence type="ECO:0000256" key="3">
    <source>
        <dbReference type="ARBA" id="ARBA00022705"/>
    </source>
</evidence>
<dbReference type="GO" id="GO:0005737">
    <property type="term" value="C:cytoplasm"/>
    <property type="evidence" value="ECO:0007669"/>
    <property type="project" value="UniProtKB-SubCell"/>
</dbReference>
<dbReference type="InterPro" id="IPR003593">
    <property type="entry name" value="AAA+_ATPase"/>
</dbReference>
<dbReference type="InterPro" id="IPR018312">
    <property type="entry name" value="Chromosome_initiator_DnaA_CS"/>
</dbReference>
<evidence type="ECO:0000256" key="9">
    <source>
        <dbReference type="NCBIfam" id="TIGR00362"/>
    </source>
</evidence>
<dbReference type="PANTHER" id="PTHR30050">
    <property type="entry name" value="CHROMOSOMAL REPLICATION INITIATOR PROTEIN DNAA"/>
    <property type="match status" value="1"/>
</dbReference>
<evidence type="ECO:0000313" key="14">
    <source>
        <dbReference type="EMBL" id="PIC04901.1"/>
    </source>
</evidence>
<feature type="binding site" evidence="8">
    <location>
        <position position="159"/>
    </location>
    <ligand>
        <name>ATP</name>
        <dbReference type="ChEBI" id="CHEBI:30616"/>
    </ligand>
</feature>
<dbReference type="AlphaFoldDB" id="A0A2G5RQG7"/>
<feature type="binding site" evidence="8">
    <location>
        <position position="155"/>
    </location>
    <ligand>
        <name>ATP</name>
        <dbReference type="ChEBI" id="CHEBI:30616"/>
    </ligand>
</feature>
<comment type="caution">
    <text evidence="8">Lacks conserved residue(s) required for the propagation of feature annotation.</text>
</comment>
<comment type="subunit">
    <text evidence="8">Oligomerizes as a right-handed, spiral filament on DNA at oriC.</text>
</comment>
<evidence type="ECO:0000313" key="15">
    <source>
        <dbReference type="Proteomes" id="UP000230559"/>
    </source>
</evidence>
<dbReference type="NCBIfam" id="NF010686">
    <property type="entry name" value="PRK14086.1"/>
    <property type="match status" value="1"/>
</dbReference>
<dbReference type="HAMAP" id="MF_00377">
    <property type="entry name" value="DnaA_bact"/>
    <property type="match status" value="1"/>
</dbReference>
<feature type="binding site" evidence="8">
    <location>
        <position position="157"/>
    </location>
    <ligand>
        <name>ATP</name>
        <dbReference type="ChEBI" id="CHEBI:30616"/>
    </ligand>
</feature>
<evidence type="ECO:0000256" key="1">
    <source>
        <dbReference type="ARBA" id="ARBA00006583"/>
    </source>
</evidence>
<dbReference type="PRINTS" id="PR00051">
    <property type="entry name" value="DNAA"/>
</dbReference>
<dbReference type="InterPro" id="IPR013317">
    <property type="entry name" value="DnaA_dom"/>
</dbReference>
<protein>
    <recommendedName>
        <fullName evidence="8 9">Chromosomal replication initiator protein DnaA</fullName>
    </recommendedName>
</protein>
<feature type="binding site" evidence="8">
    <location>
        <position position="158"/>
    </location>
    <ligand>
        <name>ATP</name>
        <dbReference type="ChEBI" id="CHEBI:30616"/>
    </ligand>
</feature>
<dbReference type="InterPro" id="IPR010921">
    <property type="entry name" value="Trp_repressor/repl_initiator"/>
</dbReference>
<comment type="domain">
    <text evidence="8">Domain I is involved in oligomerization and binding regulators, domain II is flexibile and of varying length in different bacteria, domain III forms the AAA+ region, while domain IV binds dsDNA.</text>
</comment>
<sequence>MENISDLWNKALAEIEKKISKPSFETWLKSTTAHSLKGDILIITVPNEFTKDWLESRYTRLIEQTLYDITGEELKIKCTIPNHQTSEEFDLKPTSKPRKHDDEQAEFPQSMLNPKYTFDTFVIGSGNRFAHAASLAVAEAPAKAYNPLFIYGGVGLGKTHLMHAIGHYVLEHNPSAKVVYLSSEKFTNEFINAIRDNRPDDFRNKYRNVDVLLIDDIQFLAGKEQTQEEFFHTFNTLHEESKQIVISSDRPPKEIPTLEDRLRSRFEWGLITDITPPDLETRIAILRKKAKAEGFDIPNEVMLYIANQIDSNIRELEGALIRVVAYSSLINKEINADLAAEALKDIIPSSKPKVITIQDIQRVVGEHFNVKLEDFKAKKRTKSVAFPRQIAMYLSRELTDCSLPKIGEEFGGRDHTTVIHAHEKISALIQTDVQLQKQLKEIMEKLK</sequence>
<dbReference type="NCBIfam" id="TIGR00362">
    <property type="entry name" value="DnaA"/>
    <property type="match status" value="1"/>
</dbReference>
<dbReference type="GO" id="GO:0003688">
    <property type="term" value="F:DNA replication origin binding"/>
    <property type="evidence" value="ECO:0007669"/>
    <property type="project" value="UniProtKB-UniRule"/>
</dbReference>
<proteinExistence type="inferred from homology"/>
<dbReference type="GO" id="GO:0008289">
    <property type="term" value="F:lipid binding"/>
    <property type="evidence" value="ECO:0007669"/>
    <property type="project" value="UniProtKB-KW"/>
</dbReference>
<dbReference type="Gene3D" id="3.40.50.300">
    <property type="entry name" value="P-loop containing nucleotide triphosphate hydrolases"/>
    <property type="match status" value="1"/>
</dbReference>
<dbReference type="FunFam" id="1.10.1750.10:FF:000003">
    <property type="entry name" value="Chromosomal replication initiator protein DnaA"/>
    <property type="match status" value="1"/>
</dbReference>
<dbReference type="SUPFAM" id="SSF52540">
    <property type="entry name" value="P-loop containing nucleoside triphosphate hydrolases"/>
    <property type="match status" value="1"/>
</dbReference>
<keyword evidence="6 8" id="KW-0446">Lipid-binding</keyword>
<dbReference type="Pfam" id="PF11638">
    <property type="entry name" value="DnaA_N"/>
    <property type="match status" value="1"/>
</dbReference>
<feature type="region of interest" description="Domain IV, binds dsDNA" evidence="8">
    <location>
        <begin position="328"/>
        <end position="447"/>
    </location>
</feature>
<feature type="domain" description="AAA+ ATPase" evidence="12">
    <location>
        <begin position="144"/>
        <end position="272"/>
    </location>
</feature>
<keyword evidence="7 8" id="KW-0238">DNA-binding</keyword>
<comment type="subcellular location">
    <subcellularLocation>
        <location evidence="8">Cytoplasm</location>
    </subcellularLocation>
</comment>
<comment type="caution">
    <text evidence="14">The sequence shown here is derived from an EMBL/GenBank/DDBJ whole genome shotgun (WGS) entry which is preliminary data.</text>
</comment>
<feature type="region of interest" description="Domain III, AAA+ region" evidence="8">
    <location>
        <begin position="111"/>
        <end position="327"/>
    </location>
</feature>
<dbReference type="Gene3D" id="1.10.1750.10">
    <property type="match status" value="1"/>
</dbReference>
<keyword evidence="3 8" id="KW-0235">DNA replication</keyword>
<feature type="region of interest" description="Domain I, interacts with DnaA modulators" evidence="8">
    <location>
        <begin position="1"/>
        <end position="93"/>
    </location>
</feature>
<comment type="function">
    <text evidence="8 10">Plays an essential role in the initiation and regulation of chromosomal replication. ATP-DnaA binds to the origin of replication (oriC) to initiate formation of the DNA replication initiation complex once per cell cycle. Binds the DnaA box (a 9 base pair repeat at the origin) and separates the double-stranded (ds)DNA. Forms a right-handed helical filament on oriC DNA; dsDNA binds to the exterior of the filament while single-stranded (ss)DNA is stabiized in the filament's interior. The ATP-DnaA-oriC complex binds and stabilizes one strand of the AT-rich DNA unwinding element (DUE), permitting loading of DNA polymerase. After initiation quickly degrades to an ADP-DnaA complex that is not apt for DNA replication. Binds acidic phospholipids.</text>
</comment>
<evidence type="ECO:0000256" key="8">
    <source>
        <dbReference type="HAMAP-Rule" id="MF_00377"/>
    </source>
</evidence>